<gene>
    <name evidence="1" type="ORF">Pmani_000715</name>
</gene>
<reference evidence="1" key="1">
    <citation type="submission" date="2023-11" db="EMBL/GenBank/DDBJ databases">
        <title>Genome assemblies of two species of porcelain crab, Petrolisthes cinctipes and Petrolisthes manimaculis (Anomura: Porcellanidae).</title>
        <authorList>
            <person name="Angst P."/>
        </authorList>
    </citation>
    <scope>NUCLEOTIDE SEQUENCE</scope>
    <source>
        <strain evidence="1">PB745_02</strain>
        <tissue evidence="1">Gill</tissue>
    </source>
</reference>
<dbReference type="EMBL" id="JAWZYT010000050">
    <property type="protein sequence ID" value="KAK4328906.1"/>
    <property type="molecule type" value="Genomic_DNA"/>
</dbReference>
<dbReference type="AlphaFoldDB" id="A0AAE1QLF2"/>
<protein>
    <submittedName>
        <fullName evidence="1">Uncharacterized protein</fullName>
    </submittedName>
</protein>
<evidence type="ECO:0000313" key="2">
    <source>
        <dbReference type="Proteomes" id="UP001292094"/>
    </source>
</evidence>
<proteinExistence type="predicted"/>
<accession>A0AAE1QLF2</accession>
<comment type="caution">
    <text evidence="1">The sequence shown here is derived from an EMBL/GenBank/DDBJ whole genome shotgun (WGS) entry which is preliminary data.</text>
</comment>
<keyword evidence="2" id="KW-1185">Reference proteome</keyword>
<dbReference type="Proteomes" id="UP001292094">
    <property type="component" value="Unassembled WGS sequence"/>
</dbReference>
<organism evidence="1 2">
    <name type="scientific">Petrolisthes manimaculis</name>
    <dbReference type="NCBI Taxonomy" id="1843537"/>
    <lineage>
        <taxon>Eukaryota</taxon>
        <taxon>Metazoa</taxon>
        <taxon>Ecdysozoa</taxon>
        <taxon>Arthropoda</taxon>
        <taxon>Crustacea</taxon>
        <taxon>Multicrustacea</taxon>
        <taxon>Malacostraca</taxon>
        <taxon>Eumalacostraca</taxon>
        <taxon>Eucarida</taxon>
        <taxon>Decapoda</taxon>
        <taxon>Pleocyemata</taxon>
        <taxon>Anomura</taxon>
        <taxon>Galatheoidea</taxon>
        <taxon>Porcellanidae</taxon>
        <taxon>Petrolisthes</taxon>
    </lineage>
</organism>
<name>A0AAE1QLF2_9EUCA</name>
<sequence length="118" mass="13401">MQSVNHYTTHTADNRLYGEMSEVVSGLGYHRLRGCESITNYINVRNNISIRNNSDDGNPATPSVEYLLEENCDVTNINTQIHSTKSPDSLTDWADVRWSLTPQSTDSQRQCHSSQRRV</sequence>
<evidence type="ECO:0000313" key="1">
    <source>
        <dbReference type="EMBL" id="KAK4328906.1"/>
    </source>
</evidence>